<organism evidence="6 7">
    <name type="scientific">Sinorhizobium saheli</name>
    <dbReference type="NCBI Taxonomy" id="36856"/>
    <lineage>
        <taxon>Bacteria</taxon>
        <taxon>Pseudomonadati</taxon>
        <taxon>Pseudomonadota</taxon>
        <taxon>Alphaproteobacteria</taxon>
        <taxon>Hyphomicrobiales</taxon>
        <taxon>Rhizobiaceae</taxon>
        <taxon>Sinorhizobium/Ensifer group</taxon>
        <taxon>Sinorhizobium</taxon>
    </lineage>
</organism>
<dbReference type="PROSITE" id="PS50893">
    <property type="entry name" value="ABC_TRANSPORTER_2"/>
    <property type="match status" value="1"/>
</dbReference>
<dbReference type="Pfam" id="PF00005">
    <property type="entry name" value="ABC_tran"/>
    <property type="match status" value="1"/>
</dbReference>
<dbReference type="InterPro" id="IPR003439">
    <property type="entry name" value="ABC_transporter-like_ATP-bd"/>
</dbReference>
<evidence type="ECO:0000256" key="4">
    <source>
        <dbReference type="ARBA" id="ARBA00022840"/>
    </source>
</evidence>
<dbReference type="PROSITE" id="PS00211">
    <property type="entry name" value="ABC_TRANSPORTER_1"/>
    <property type="match status" value="1"/>
</dbReference>
<dbReference type="EMBL" id="LNQB01000076">
    <property type="protein sequence ID" value="OAP43858.1"/>
    <property type="molecule type" value="Genomic_DNA"/>
</dbReference>
<evidence type="ECO:0000259" key="5">
    <source>
        <dbReference type="PROSITE" id="PS50893"/>
    </source>
</evidence>
<evidence type="ECO:0000256" key="2">
    <source>
        <dbReference type="ARBA" id="ARBA00022448"/>
    </source>
</evidence>
<feature type="domain" description="ABC transporter" evidence="5">
    <location>
        <begin position="1"/>
        <end position="215"/>
    </location>
</feature>
<gene>
    <name evidence="6" type="ORF">ATB98_08230</name>
</gene>
<dbReference type="AlphaFoldDB" id="A0A178Y8K6"/>
<keyword evidence="3" id="KW-0547">Nucleotide-binding</keyword>
<keyword evidence="7" id="KW-1185">Reference proteome</keyword>
<proteinExistence type="inferred from homology"/>
<comment type="caution">
    <text evidence="6">The sequence shown here is derived from an EMBL/GenBank/DDBJ whole genome shotgun (WGS) entry which is preliminary data.</text>
</comment>
<dbReference type="PANTHER" id="PTHR42788:SF19">
    <property type="entry name" value="ALIPHATIC SULFONATES IMPORT ATP-BINDING PROTEIN SSUB 2"/>
    <property type="match status" value="1"/>
</dbReference>
<dbReference type="PANTHER" id="PTHR42788">
    <property type="entry name" value="TAURINE IMPORT ATP-BINDING PROTEIN-RELATED"/>
    <property type="match status" value="1"/>
</dbReference>
<dbReference type="InterPro" id="IPR003593">
    <property type="entry name" value="AAA+_ATPase"/>
</dbReference>
<dbReference type="Gene3D" id="3.40.50.300">
    <property type="entry name" value="P-loop containing nucleotide triphosphate hydrolases"/>
    <property type="match status" value="1"/>
</dbReference>
<comment type="similarity">
    <text evidence="1">Belongs to the ABC transporter superfamily.</text>
</comment>
<evidence type="ECO:0000313" key="7">
    <source>
        <dbReference type="Proteomes" id="UP000078507"/>
    </source>
</evidence>
<keyword evidence="4 6" id="KW-0067">ATP-binding</keyword>
<dbReference type="STRING" id="36856.ATB98_08230"/>
<dbReference type="SUPFAM" id="SSF52540">
    <property type="entry name" value="P-loop containing nucleoside triphosphate hydrolases"/>
    <property type="match status" value="1"/>
</dbReference>
<name>A0A178Y8K6_SINSA</name>
<dbReference type="SMART" id="SM00382">
    <property type="entry name" value="AAA"/>
    <property type="match status" value="1"/>
</dbReference>
<reference evidence="6 7" key="1">
    <citation type="submission" date="2015-11" db="EMBL/GenBank/DDBJ databases">
        <title>Ensifer anhuiense sp. nov., an effective nitrogen fixation bacterium with Glycine soja.</title>
        <authorList>
            <person name="Yan H."/>
            <person name="Chen W."/>
        </authorList>
    </citation>
    <scope>NUCLEOTIDE SEQUENCE [LARGE SCALE GENOMIC DNA]</scope>
    <source>
        <strain evidence="6 7">LMG 7837</strain>
    </source>
</reference>
<dbReference type="GO" id="GO:0016887">
    <property type="term" value="F:ATP hydrolysis activity"/>
    <property type="evidence" value="ECO:0007669"/>
    <property type="project" value="InterPro"/>
</dbReference>
<protein>
    <submittedName>
        <fullName evidence="6">ABC transporter ATP-binding protein</fullName>
    </submittedName>
</protein>
<sequence length="215" mass="23392">MITVDVRRKAFGGEEVLSDIRFEMEAGETIAILGPSGIGKSTLLRLIAGIDRAFEGEIIRPEKIAMVFQEPVLLPWRSVVENLTLVHPGLGTQAALSALERMGIADKARLFPGQLSLGQQRRLALARAFAGRPDLLVMDEPYVSLDPATAEEMLALTETLIAEAGPAVILVTHSDAEAHRLTRRRLRLDGRPATIARDLTIGPAAVIPEMHHDRA</sequence>
<dbReference type="InterPro" id="IPR050166">
    <property type="entry name" value="ABC_transporter_ATP-bind"/>
</dbReference>
<evidence type="ECO:0000256" key="1">
    <source>
        <dbReference type="ARBA" id="ARBA00005417"/>
    </source>
</evidence>
<keyword evidence="2" id="KW-0813">Transport</keyword>
<evidence type="ECO:0000313" key="6">
    <source>
        <dbReference type="EMBL" id="OAP43858.1"/>
    </source>
</evidence>
<dbReference type="InterPro" id="IPR017871">
    <property type="entry name" value="ABC_transporter-like_CS"/>
</dbReference>
<accession>A0A178Y8K6</accession>
<dbReference type="RefSeq" id="WP_066875773.1">
    <property type="nucleotide sequence ID" value="NZ_LNQB01000076.1"/>
</dbReference>
<dbReference type="Proteomes" id="UP000078507">
    <property type="component" value="Unassembled WGS sequence"/>
</dbReference>
<dbReference type="GO" id="GO:0005524">
    <property type="term" value="F:ATP binding"/>
    <property type="evidence" value="ECO:0007669"/>
    <property type="project" value="UniProtKB-KW"/>
</dbReference>
<evidence type="ECO:0000256" key="3">
    <source>
        <dbReference type="ARBA" id="ARBA00022741"/>
    </source>
</evidence>
<dbReference type="InterPro" id="IPR027417">
    <property type="entry name" value="P-loop_NTPase"/>
</dbReference>